<dbReference type="NCBIfam" id="TIGR03570">
    <property type="entry name" value="NeuD_NnaD"/>
    <property type="match status" value="1"/>
</dbReference>
<dbReference type="EMBL" id="JAHJDP010000072">
    <property type="protein sequence ID" value="MBU2691669.1"/>
    <property type="molecule type" value="Genomic_DNA"/>
</dbReference>
<proteinExistence type="predicted"/>
<dbReference type="Proteomes" id="UP000777784">
    <property type="component" value="Unassembled WGS sequence"/>
</dbReference>
<dbReference type="InterPro" id="IPR001451">
    <property type="entry name" value="Hexapep"/>
</dbReference>
<dbReference type="Pfam" id="PF00132">
    <property type="entry name" value="Hexapep"/>
    <property type="match status" value="1"/>
</dbReference>
<feature type="binding site" evidence="2">
    <location>
        <position position="78"/>
    </location>
    <ligand>
        <name>substrate</name>
    </ligand>
</feature>
<dbReference type="Gene3D" id="2.160.10.10">
    <property type="entry name" value="Hexapeptide repeat proteins"/>
    <property type="match status" value="1"/>
</dbReference>
<dbReference type="CDD" id="cd03360">
    <property type="entry name" value="LbH_AT_putative"/>
    <property type="match status" value="1"/>
</dbReference>
<protein>
    <submittedName>
        <fullName evidence="4">Acetyltransferase</fullName>
    </submittedName>
</protein>
<sequence>MTSHQDQETGAVIIGSGDHGRGLLETLIRAHPERPILGFIDDNPKMHGRMIGGYPVLGSIDWLRIHPEKVRWLYLGLGHPRDRRETARKLADLRFAYPPLVHPSVVLHGDVQLGDGAYIGAGVVIAHAATIGARALVNLNATIGHDVILGDDVSVGPGANLAGWVHVEEGSFIGMNATLPPRTKVGAWSEVAAASLVLRPVRSGYRVLGNPARELGPVDFGRESPDQRKTG</sequence>
<dbReference type="InterPro" id="IPR020019">
    <property type="entry name" value="AcTrfase_PglD-like"/>
</dbReference>
<evidence type="ECO:0000313" key="5">
    <source>
        <dbReference type="Proteomes" id="UP000777784"/>
    </source>
</evidence>
<organism evidence="4 5">
    <name type="scientific">Eiseniibacteriota bacterium</name>
    <dbReference type="NCBI Taxonomy" id="2212470"/>
    <lineage>
        <taxon>Bacteria</taxon>
        <taxon>Candidatus Eiseniibacteriota</taxon>
    </lineage>
</organism>
<accession>A0A948S0N5</accession>
<feature type="site" description="Increases basicity of active site His" evidence="1">
    <location>
        <position position="146"/>
    </location>
</feature>
<dbReference type="PANTHER" id="PTHR43300:SF7">
    <property type="entry name" value="UDP-N-ACETYLBACILLOSAMINE N-ACETYLTRANSFERASE"/>
    <property type="match status" value="1"/>
</dbReference>
<feature type="domain" description="PglD N-terminal" evidence="3">
    <location>
        <begin position="12"/>
        <end position="90"/>
    </location>
</feature>
<name>A0A948S0N5_UNCEI</name>
<evidence type="ECO:0000313" key="4">
    <source>
        <dbReference type="EMBL" id="MBU2691669.1"/>
    </source>
</evidence>
<gene>
    <name evidence="4" type="ORF">KJ970_12150</name>
</gene>
<dbReference type="Gene3D" id="3.40.50.20">
    <property type="match status" value="1"/>
</dbReference>
<dbReference type="SUPFAM" id="SSF51161">
    <property type="entry name" value="Trimeric LpxA-like enzymes"/>
    <property type="match status" value="1"/>
</dbReference>
<dbReference type="InterPro" id="IPR041561">
    <property type="entry name" value="PglD_N"/>
</dbReference>
<dbReference type="Pfam" id="PF17836">
    <property type="entry name" value="PglD_N"/>
    <property type="match status" value="1"/>
</dbReference>
<evidence type="ECO:0000259" key="3">
    <source>
        <dbReference type="Pfam" id="PF17836"/>
    </source>
</evidence>
<evidence type="ECO:0000256" key="2">
    <source>
        <dbReference type="PIRSR" id="PIRSR620019-2"/>
    </source>
</evidence>
<feature type="active site" description="Proton acceptor" evidence="1">
    <location>
        <position position="145"/>
    </location>
</feature>
<reference evidence="4" key="1">
    <citation type="submission" date="2021-05" db="EMBL/GenBank/DDBJ databases">
        <title>Energy efficiency and biological interactions define the core microbiome of deep oligotrophic groundwater.</title>
        <authorList>
            <person name="Mehrshad M."/>
            <person name="Lopez-Fernandez M."/>
            <person name="Bell E."/>
            <person name="Bernier-Latmani R."/>
            <person name="Bertilsson S."/>
            <person name="Dopson M."/>
        </authorList>
    </citation>
    <scope>NUCLEOTIDE SEQUENCE</scope>
    <source>
        <strain evidence="4">Modern_marine.mb.64</strain>
    </source>
</reference>
<dbReference type="PANTHER" id="PTHR43300">
    <property type="entry name" value="ACETYLTRANSFERASE"/>
    <property type="match status" value="1"/>
</dbReference>
<evidence type="ECO:0000256" key="1">
    <source>
        <dbReference type="PIRSR" id="PIRSR620019-1"/>
    </source>
</evidence>
<comment type="caution">
    <text evidence="4">The sequence shown here is derived from an EMBL/GenBank/DDBJ whole genome shotgun (WGS) entry which is preliminary data.</text>
</comment>
<dbReference type="AlphaFoldDB" id="A0A948S0N5"/>
<dbReference type="InterPro" id="IPR050179">
    <property type="entry name" value="Trans_hexapeptide_repeat"/>
</dbReference>
<dbReference type="InterPro" id="IPR011004">
    <property type="entry name" value="Trimer_LpxA-like_sf"/>
</dbReference>